<dbReference type="RefSeq" id="WP_075098931.1">
    <property type="nucleotide sequence ID" value="NZ_UHEN01000001.1"/>
</dbReference>
<evidence type="ECO:0000313" key="2">
    <source>
        <dbReference type="EMBL" id="OLF50043.1"/>
    </source>
</evidence>
<evidence type="ECO:0000259" key="1">
    <source>
        <dbReference type="Pfam" id="PF01710"/>
    </source>
</evidence>
<dbReference type="OrthoDB" id="2226241at2"/>
<name>A0A1Q8EE60_STRAI</name>
<evidence type="ECO:0000313" key="3">
    <source>
        <dbReference type="Proteomes" id="UP000186437"/>
    </source>
</evidence>
<dbReference type="InterPro" id="IPR002622">
    <property type="entry name" value="Transposase_14"/>
</dbReference>
<dbReference type="Proteomes" id="UP000186437">
    <property type="component" value="Unassembled WGS sequence"/>
</dbReference>
<accession>A0A1Q8EE60</accession>
<gene>
    <name evidence="2" type="ORF">BU200_03950</name>
</gene>
<dbReference type="InterPro" id="IPR010921">
    <property type="entry name" value="Trp_repressor/repl_initiator"/>
</dbReference>
<protein>
    <recommendedName>
        <fullName evidence="1">Transposase Synechocystis PCC 6803 domain-containing protein</fullName>
    </recommendedName>
</protein>
<reference evidence="3" key="1">
    <citation type="submission" date="2016-12" db="EMBL/GenBank/DDBJ databases">
        <authorList>
            <person name="Gulvik C.A."/>
        </authorList>
    </citation>
    <scope>NUCLEOTIDE SEQUENCE [LARGE SCALE GENOMIC DNA]</scope>
    <source>
        <strain evidence="3">ATCC 51725</strain>
    </source>
</reference>
<dbReference type="Pfam" id="PF01710">
    <property type="entry name" value="HTH_Tnp_IS630"/>
    <property type="match status" value="1"/>
</dbReference>
<sequence length="57" mass="6635">MCYNKFMAYELNFRKRVIEYVTAGHTKKEACAVFGISTNTLYVWEKQLALLKARAIT</sequence>
<proteinExistence type="predicted"/>
<organism evidence="2 3">
    <name type="scientific">Streptococcus acidominimus</name>
    <dbReference type="NCBI Taxonomy" id="1326"/>
    <lineage>
        <taxon>Bacteria</taxon>
        <taxon>Bacillati</taxon>
        <taxon>Bacillota</taxon>
        <taxon>Bacilli</taxon>
        <taxon>Lactobacillales</taxon>
        <taxon>Streptococcaceae</taxon>
        <taxon>Streptococcus</taxon>
    </lineage>
</organism>
<feature type="domain" description="Transposase Synechocystis PCC 6803" evidence="1">
    <location>
        <begin position="7"/>
        <end position="47"/>
    </location>
</feature>
<dbReference type="EMBL" id="MSJL01000013">
    <property type="protein sequence ID" value="OLF50043.1"/>
    <property type="molecule type" value="Genomic_DNA"/>
</dbReference>
<comment type="caution">
    <text evidence="2">The sequence shown here is derived from an EMBL/GenBank/DDBJ whole genome shotgun (WGS) entry which is preliminary data.</text>
</comment>
<dbReference type="GO" id="GO:0043565">
    <property type="term" value="F:sequence-specific DNA binding"/>
    <property type="evidence" value="ECO:0007669"/>
    <property type="project" value="InterPro"/>
</dbReference>
<dbReference type="AlphaFoldDB" id="A0A1Q8EE60"/>
<dbReference type="SUPFAM" id="SSF48295">
    <property type="entry name" value="TrpR-like"/>
    <property type="match status" value="1"/>
</dbReference>
<keyword evidence="3" id="KW-1185">Reference proteome</keyword>